<organism evidence="3 4">
    <name type="scientific">Brevibacterium linens</name>
    <dbReference type="NCBI Taxonomy" id="1703"/>
    <lineage>
        <taxon>Bacteria</taxon>
        <taxon>Bacillati</taxon>
        <taxon>Actinomycetota</taxon>
        <taxon>Actinomycetes</taxon>
        <taxon>Micrococcales</taxon>
        <taxon>Brevibacteriaceae</taxon>
        <taxon>Brevibacterium</taxon>
    </lineage>
</organism>
<dbReference type="Pfam" id="PF19609">
    <property type="entry name" value="DUF6114"/>
    <property type="match status" value="1"/>
</dbReference>
<evidence type="ECO:0000256" key="2">
    <source>
        <dbReference type="SAM" id="Phobius"/>
    </source>
</evidence>
<keyword evidence="2" id="KW-0812">Transmembrane</keyword>
<reference evidence="3 4" key="1">
    <citation type="submission" date="2017-03" db="EMBL/GenBank/DDBJ databases">
        <authorList>
            <person name="Afonso C.L."/>
            <person name="Miller P.J."/>
            <person name="Scott M.A."/>
            <person name="Spackman E."/>
            <person name="Goraichik I."/>
            <person name="Dimitrov K.M."/>
            <person name="Suarez D.L."/>
            <person name="Swayne D.E."/>
        </authorList>
    </citation>
    <scope>NUCLEOTIDE SEQUENCE [LARGE SCALE GENOMIC DNA]</scope>
    <source>
        <strain evidence="3 4">Mu101</strain>
    </source>
</reference>
<dbReference type="EMBL" id="FXZA01000002">
    <property type="protein sequence ID" value="SMX69404.1"/>
    <property type="molecule type" value="Genomic_DNA"/>
</dbReference>
<feature type="compositionally biased region" description="Acidic residues" evidence="1">
    <location>
        <begin position="62"/>
        <end position="74"/>
    </location>
</feature>
<feature type="compositionally biased region" description="Polar residues" evidence="1">
    <location>
        <begin position="1"/>
        <end position="10"/>
    </location>
</feature>
<evidence type="ECO:0000256" key="1">
    <source>
        <dbReference type="SAM" id="MobiDB-lite"/>
    </source>
</evidence>
<feature type="transmembrane region" description="Helical" evidence="2">
    <location>
        <begin position="171"/>
        <end position="190"/>
    </location>
</feature>
<feature type="transmembrane region" description="Helical" evidence="2">
    <location>
        <begin position="119"/>
        <end position="141"/>
    </location>
</feature>
<sequence length="253" mass="26839">MRNSAANGQPTDEREAAEQEATVQKTSLLALSRRSRRAEEHSGSSDSGVETAEFAVPAPEAGDADTSEEVQMSDDAEKRQGFKHWRRQRPFVGGVLAVLGGIELFFSGQLDLGNMQIQFGIEGLQATVIPIAIVVLALLSIFRPTHHVFYGIIGLVLAVYSLIGVNLGGFIIGMLLSTIGAILVVAWMGPRGPKESEGVRKSPKPLRGRLHEGIQPPHGLTPGGSCPDPPDDARGGIGCSRPLVAAVLARGHL</sequence>
<evidence type="ECO:0000313" key="3">
    <source>
        <dbReference type="EMBL" id="SMX69404.1"/>
    </source>
</evidence>
<protein>
    <submittedName>
        <fullName evidence="3">Uncharacterized protein</fullName>
    </submittedName>
</protein>
<keyword evidence="2" id="KW-0472">Membrane</keyword>
<feature type="transmembrane region" description="Helical" evidence="2">
    <location>
        <begin position="90"/>
        <end position="107"/>
    </location>
</feature>
<evidence type="ECO:0000313" key="4">
    <source>
        <dbReference type="Proteomes" id="UP000234498"/>
    </source>
</evidence>
<feature type="transmembrane region" description="Helical" evidence="2">
    <location>
        <begin position="148"/>
        <end position="165"/>
    </location>
</feature>
<gene>
    <name evidence="3" type="ORF">BLIN101_00751</name>
</gene>
<dbReference type="Proteomes" id="UP000234498">
    <property type="component" value="Unassembled WGS sequence"/>
</dbReference>
<keyword evidence="2" id="KW-1133">Transmembrane helix</keyword>
<name>A0A2H1I2R0_BRELN</name>
<feature type="region of interest" description="Disordered" evidence="1">
    <location>
        <begin position="192"/>
        <end position="232"/>
    </location>
</feature>
<dbReference type="AlphaFoldDB" id="A0A2H1I2R0"/>
<dbReference type="InterPro" id="IPR046096">
    <property type="entry name" value="DUF6114"/>
</dbReference>
<accession>A0A2H1I2R0</accession>
<feature type="region of interest" description="Disordered" evidence="1">
    <location>
        <begin position="1"/>
        <end position="81"/>
    </location>
</feature>
<dbReference type="RefSeq" id="WP_180959311.1">
    <property type="nucleotide sequence ID" value="NZ_FXZA01000002.1"/>
</dbReference>
<proteinExistence type="predicted"/>